<keyword evidence="3" id="KW-1185">Reference proteome</keyword>
<dbReference type="EMBL" id="JACGCI010000003">
    <property type="protein sequence ID" value="KAF6764633.1"/>
    <property type="molecule type" value="Genomic_DNA"/>
</dbReference>
<gene>
    <name evidence="2" type="ORF">DFP72DRAFT_1039580</name>
</gene>
<feature type="chain" id="PRO_5034117937" evidence="1">
    <location>
        <begin position="24"/>
        <end position="184"/>
    </location>
</feature>
<evidence type="ECO:0000313" key="3">
    <source>
        <dbReference type="Proteomes" id="UP000521943"/>
    </source>
</evidence>
<proteinExistence type="predicted"/>
<keyword evidence="1" id="KW-0732">Signal</keyword>
<comment type="caution">
    <text evidence="2">The sequence shown here is derived from an EMBL/GenBank/DDBJ whole genome shotgun (WGS) entry which is preliminary data.</text>
</comment>
<protein>
    <submittedName>
        <fullName evidence="2">Uncharacterized protein</fullName>
    </submittedName>
</protein>
<sequence>MSSASCYCISTFLFHVSVASCHAGHYSYLDSPGFDKIRWRIQVYGRLRSTFARSSHRNPDLLHNLPGIYTSQELQVSVSIVKEVLANLEALLDTDRIVILLHVLSDVSAEHRGTAKMNGKLQCGSNVEGMHRGPGDGYPACQGAVGVSLGCIPAGDDIAAAYEAQASVSAQTMAIQTLRTFIIR</sequence>
<feature type="signal peptide" evidence="1">
    <location>
        <begin position="1"/>
        <end position="23"/>
    </location>
</feature>
<accession>A0A8H6IHR3</accession>
<dbReference type="Proteomes" id="UP000521943">
    <property type="component" value="Unassembled WGS sequence"/>
</dbReference>
<organism evidence="2 3">
    <name type="scientific">Ephemerocybe angulata</name>
    <dbReference type="NCBI Taxonomy" id="980116"/>
    <lineage>
        <taxon>Eukaryota</taxon>
        <taxon>Fungi</taxon>
        <taxon>Dikarya</taxon>
        <taxon>Basidiomycota</taxon>
        <taxon>Agaricomycotina</taxon>
        <taxon>Agaricomycetes</taxon>
        <taxon>Agaricomycetidae</taxon>
        <taxon>Agaricales</taxon>
        <taxon>Agaricineae</taxon>
        <taxon>Psathyrellaceae</taxon>
        <taxon>Ephemerocybe</taxon>
    </lineage>
</organism>
<evidence type="ECO:0000313" key="2">
    <source>
        <dbReference type="EMBL" id="KAF6764633.1"/>
    </source>
</evidence>
<evidence type="ECO:0000256" key="1">
    <source>
        <dbReference type="SAM" id="SignalP"/>
    </source>
</evidence>
<reference evidence="2 3" key="1">
    <citation type="submission" date="2020-07" db="EMBL/GenBank/DDBJ databases">
        <title>Comparative genomics of pyrophilous fungi reveals a link between fire events and developmental genes.</title>
        <authorList>
            <consortium name="DOE Joint Genome Institute"/>
            <person name="Steindorff A.S."/>
            <person name="Carver A."/>
            <person name="Calhoun S."/>
            <person name="Stillman K."/>
            <person name="Liu H."/>
            <person name="Lipzen A."/>
            <person name="Pangilinan J."/>
            <person name="Labutti K."/>
            <person name="Bruns T.D."/>
            <person name="Grigoriev I.V."/>
        </authorList>
    </citation>
    <scope>NUCLEOTIDE SEQUENCE [LARGE SCALE GENOMIC DNA]</scope>
    <source>
        <strain evidence="2 3">CBS 144469</strain>
    </source>
</reference>
<dbReference type="AlphaFoldDB" id="A0A8H6IHR3"/>
<name>A0A8H6IHR3_9AGAR</name>